<dbReference type="PANTHER" id="PTHR39624">
    <property type="entry name" value="PROTEIN INVOLVED IN RIMO-MEDIATED BETA-METHYLTHIOLATION OF RIBOSOMAL PROTEIN S12 YCAO"/>
    <property type="match status" value="1"/>
</dbReference>
<dbReference type="RefSeq" id="WP_131906322.1">
    <property type="nucleotide sequence ID" value="NZ_BAAAFU010000006.1"/>
</dbReference>
<dbReference type="InterPro" id="IPR003718">
    <property type="entry name" value="OsmC/Ohr_fam"/>
</dbReference>
<protein>
    <submittedName>
        <fullName evidence="1">Putative redox protein</fullName>
    </submittedName>
</protein>
<organism evidence="1 2">
    <name type="scientific">Cocleimonas flava</name>
    <dbReference type="NCBI Taxonomy" id="634765"/>
    <lineage>
        <taxon>Bacteria</taxon>
        <taxon>Pseudomonadati</taxon>
        <taxon>Pseudomonadota</taxon>
        <taxon>Gammaproteobacteria</taxon>
        <taxon>Thiotrichales</taxon>
        <taxon>Thiotrichaceae</taxon>
        <taxon>Cocleimonas</taxon>
    </lineage>
</organism>
<dbReference type="SUPFAM" id="SSF82784">
    <property type="entry name" value="OsmC-like"/>
    <property type="match status" value="1"/>
</dbReference>
<dbReference type="OrthoDB" id="9789573at2"/>
<name>A0A4R1ETM4_9GAMM</name>
<dbReference type="InterPro" id="IPR015946">
    <property type="entry name" value="KH_dom-like_a/b"/>
</dbReference>
<evidence type="ECO:0000313" key="1">
    <source>
        <dbReference type="EMBL" id="TCJ84573.1"/>
    </source>
</evidence>
<sequence length="133" mass="14964">MKSEAFVESTNKRYTQTITTGNHTLIADEPTELGGDDKGPAPFDYLLSALGSCTSITLSMYAERKNIQLDVITVRLTYIPPNEIDGSSSRIIRKIHLEGDFTDEQEHRMLEIADRCPIHKTLRSNVDIMSSFE</sequence>
<dbReference type="InterPro" id="IPR036102">
    <property type="entry name" value="OsmC/Ohrsf"/>
</dbReference>
<evidence type="ECO:0000313" key="2">
    <source>
        <dbReference type="Proteomes" id="UP000294887"/>
    </source>
</evidence>
<comment type="caution">
    <text evidence="1">The sequence shown here is derived from an EMBL/GenBank/DDBJ whole genome shotgun (WGS) entry which is preliminary data.</text>
</comment>
<dbReference type="Gene3D" id="3.30.300.20">
    <property type="match status" value="1"/>
</dbReference>
<keyword evidence="2" id="KW-1185">Reference proteome</keyword>
<dbReference type="Pfam" id="PF02566">
    <property type="entry name" value="OsmC"/>
    <property type="match status" value="1"/>
</dbReference>
<dbReference type="AlphaFoldDB" id="A0A4R1ETM4"/>
<reference evidence="1 2" key="1">
    <citation type="submission" date="2019-03" db="EMBL/GenBank/DDBJ databases">
        <title>Genomic Encyclopedia of Type Strains, Phase IV (KMG-IV): sequencing the most valuable type-strain genomes for metagenomic binning, comparative biology and taxonomic classification.</title>
        <authorList>
            <person name="Goeker M."/>
        </authorList>
    </citation>
    <scope>NUCLEOTIDE SEQUENCE [LARGE SCALE GENOMIC DNA]</scope>
    <source>
        <strain evidence="1 2">DSM 24830</strain>
    </source>
</reference>
<dbReference type="EMBL" id="SMFQ01000004">
    <property type="protein sequence ID" value="TCJ84573.1"/>
    <property type="molecule type" value="Genomic_DNA"/>
</dbReference>
<gene>
    <name evidence="1" type="ORF">EV695_2531</name>
</gene>
<dbReference type="PANTHER" id="PTHR39624:SF2">
    <property type="entry name" value="OSMC-LIKE PROTEIN"/>
    <property type="match status" value="1"/>
</dbReference>
<proteinExistence type="predicted"/>
<dbReference type="Proteomes" id="UP000294887">
    <property type="component" value="Unassembled WGS sequence"/>
</dbReference>
<accession>A0A4R1ETM4</accession>